<organism evidence="1 2">
    <name type="scientific">Moraxella equi</name>
    <dbReference type="NCBI Taxonomy" id="60442"/>
    <lineage>
        <taxon>Bacteria</taxon>
        <taxon>Pseudomonadati</taxon>
        <taxon>Pseudomonadota</taxon>
        <taxon>Gammaproteobacteria</taxon>
        <taxon>Moraxellales</taxon>
        <taxon>Moraxellaceae</taxon>
        <taxon>Moraxella</taxon>
    </lineage>
</organism>
<accession>A0A378QPD9</accession>
<dbReference type="Pfam" id="PF04392">
    <property type="entry name" value="ABC_sub_bind"/>
    <property type="match status" value="1"/>
</dbReference>
<dbReference type="InterPro" id="IPR007487">
    <property type="entry name" value="ABC_transpt-TYRBP-like"/>
</dbReference>
<evidence type="ECO:0000313" key="1">
    <source>
        <dbReference type="EMBL" id="STZ02746.1"/>
    </source>
</evidence>
<dbReference type="CDD" id="cd06325">
    <property type="entry name" value="PBP1_ABC_unchar_transporter"/>
    <property type="match status" value="1"/>
</dbReference>
<proteinExistence type="predicted"/>
<dbReference type="InterPro" id="IPR028082">
    <property type="entry name" value="Peripla_BP_I"/>
</dbReference>
<evidence type="ECO:0000313" key="2">
    <source>
        <dbReference type="Proteomes" id="UP000254618"/>
    </source>
</evidence>
<dbReference type="PANTHER" id="PTHR35271">
    <property type="entry name" value="ABC TRANSPORTER, SUBSTRATE-BINDING LIPOPROTEIN-RELATED"/>
    <property type="match status" value="1"/>
</dbReference>
<dbReference type="EMBL" id="UGQF01000001">
    <property type="protein sequence ID" value="STZ02746.1"/>
    <property type="molecule type" value="Genomic_DNA"/>
</dbReference>
<dbReference type="AlphaFoldDB" id="A0A378QPD9"/>
<dbReference type="Proteomes" id="UP000254618">
    <property type="component" value="Unassembled WGS sequence"/>
</dbReference>
<reference evidence="1 2" key="1">
    <citation type="submission" date="2018-06" db="EMBL/GenBank/DDBJ databases">
        <authorList>
            <consortium name="Pathogen Informatics"/>
            <person name="Doyle S."/>
        </authorList>
    </citation>
    <scope>NUCLEOTIDE SEQUENCE [LARGE SCALE GENOMIC DNA]</scope>
    <source>
        <strain evidence="1 2">NCTC11012</strain>
    </source>
</reference>
<gene>
    <name evidence="1" type="ORF">NCTC11012_00974</name>
</gene>
<dbReference type="SUPFAM" id="SSF53822">
    <property type="entry name" value="Periplasmic binding protein-like I"/>
    <property type="match status" value="1"/>
</dbReference>
<sequence>MADNPDAIIAIATPSAQAVVNATTSIPVVFSAVTEPVEAKLVPKLDGSGTNVTGASDVLPLAPQIDLIKELIPSVKNIGFVYSPGEVNSTVTLRNLKDIAEPQGITIVESPAQKSSDIAMSAQSLVGKVDVIYTSTDNNVINVYEALAKVAKEGKIPLVSSDPSVVERGASVALGVNYHNLGLETGKITARILKGEKAGDIAVYSASELDLMVSKKNAGEQGLSVPQSILDKPKTVVE</sequence>
<protein>
    <submittedName>
        <fullName evidence="1">ABC-type uncharacterized transport system, periplasmic component</fullName>
    </submittedName>
</protein>
<dbReference type="Gene3D" id="3.40.50.2300">
    <property type="match status" value="2"/>
</dbReference>
<name>A0A378QPD9_9GAMM</name>
<dbReference type="PANTHER" id="PTHR35271:SF1">
    <property type="entry name" value="ABC TRANSPORTER, SUBSTRATE-BINDING LIPOPROTEIN"/>
    <property type="match status" value="1"/>
</dbReference>